<reference evidence="3 4" key="1">
    <citation type="submission" date="2019-10" db="EMBL/GenBank/DDBJ databases">
        <title>Complete genome sequence of Variovorax paradoxus 5C-2.</title>
        <authorList>
            <person name="Gogoleva N.E."/>
            <person name="Balkin A.S."/>
        </authorList>
    </citation>
    <scope>NUCLEOTIDE SEQUENCE [LARGE SCALE GENOMIC DNA]</scope>
    <source>
        <strain evidence="3 4">5C-2</strain>
    </source>
</reference>
<dbReference type="CDD" id="cd02231">
    <property type="entry name" value="cupin_BLL6423-like"/>
    <property type="match status" value="1"/>
</dbReference>
<dbReference type="InterPro" id="IPR047142">
    <property type="entry name" value="OryJ/VirC-like"/>
</dbReference>
<organism evidence="3 4">
    <name type="scientific">Variovorax paradoxus</name>
    <dbReference type="NCBI Taxonomy" id="34073"/>
    <lineage>
        <taxon>Bacteria</taxon>
        <taxon>Pseudomonadati</taxon>
        <taxon>Pseudomonadota</taxon>
        <taxon>Betaproteobacteria</taxon>
        <taxon>Burkholderiales</taxon>
        <taxon>Comamonadaceae</taxon>
        <taxon>Variovorax</taxon>
    </lineage>
</organism>
<evidence type="ECO:0000256" key="1">
    <source>
        <dbReference type="SAM" id="MobiDB-lite"/>
    </source>
</evidence>
<evidence type="ECO:0000313" key="4">
    <source>
        <dbReference type="Proteomes" id="UP000326780"/>
    </source>
</evidence>
<feature type="region of interest" description="Disordered" evidence="1">
    <location>
        <begin position="1"/>
        <end position="26"/>
    </location>
</feature>
<dbReference type="SUPFAM" id="SSF51182">
    <property type="entry name" value="RmlC-like cupins"/>
    <property type="match status" value="1"/>
</dbReference>
<feature type="domain" description="Cupin type-2" evidence="2">
    <location>
        <begin position="114"/>
        <end position="171"/>
    </location>
</feature>
<dbReference type="InterPro" id="IPR011051">
    <property type="entry name" value="RmlC_Cupin_sf"/>
</dbReference>
<dbReference type="AlphaFoldDB" id="A0A5Q0M8J6"/>
<gene>
    <name evidence="3" type="ORF">GFK26_21600</name>
</gene>
<dbReference type="PANTHER" id="PTHR36156">
    <property type="entry name" value="SLR2101 PROTEIN"/>
    <property type="match status" value="1"/>
</dbReference>
<dbReference type="EMBL" id="CP045644">
    <property type="protein sequence ID" value="QFZ85167.1"/>
    <property type="molecule type" value="Genomic_DNA"/>
</dbReference>
<protein>
    <submittedName>
        <fullName evidence="3">Cupin domain-containing protein</fullName>
    </submittedName>
</protein>
<dbReference type="Pfam" id="PF07883">
    <property type="entry name" value="Cupin_2"/>
    <property type="match status" value="1"/>
</dbReference>
<name>A0A5Q0M8J6_VARPD</name>
<dbReference type="InterPro" id="IPR014710">
    <property type="entry name" value="RmlC-like_jellyroll"/>
</dbReference>
<dbReference type="RefSeq" id="WP_153283785.1">
    <property type="nucleotide sequence ID" value="NZ_CP045644.1"/>
</dbReference>
<dbReference type="PANTHER" id="PTHR36156:SF2">
    <property type="entry name" value="CUPIN TYPE-2 DOMAIN-CONTAINING PROTEIN"/>
    <property type="match status" value="1"/>
</dbReference>
<evidence type="ECO:0000259" key="2">
    <source>
        <dbReference type="Pfam" id="PF07883"/>
    </source>
</evidence>
<sequence length="179" mass="19247">MNIRRVVTGHSDAGKSVVVSDGPPPRSVDFKHVPGMSASLMWETTTGQQVGASAVDGTPSSSWMPGVGGTNLMMLVFPPDSVMADPSFDAFAAGMEYVQNLPGLAEKFERDSPGMHTTDTVDYAVVLDGEICLELDDGQVVSLKKHDVVVQNGTRHAWRNRSDRPVTMLFVLTGAVRSR</sequence>
<accession>A0A5Q0M8J6</accession>
<proteinExistence type="predicted"/>
<dbReference type="InterPro" id="IPR013096">
    <property type="entry name" value="Cupin_2"/>
</dbReference>
<evidence type="ECO:0000313" key="3">
    <source>
        <dbReference type="EMBL" id="QFZ85167.1"/>
    </source>
</evidence>
<dbReference type="Proteomes" id="UP000326780">
    <property type="component" value="Chromosome"/>
</dbReference>
<dbReference type="Gene3D" id="2.60.120.10">
    <property type="entry name" value="Jelly Rolls"/>
    <property type="match status" value="1"/>
</dbReference>